<gene>
    <name evidence="1" type="ORF">DERYTH_LOCUS13979</name>
</gene>
<name>A0A9N9I206_9GLOM</name>
<evidence type="ECO:0000313" key="2">
    <source>
        <dbReference type="Proteomes" id="UP000789405"/>
    </source>
</evidence>
<comment type="caution">
    <text evidence="1">The sequence shown here is derived from an EMBL/GenBank/DDBJ whole genome shotgun (WGS) entry which is preliminary data.</text>
</comment>
<proteinExistence type="predicted"/>
<keyword evidence="2" id="KW-1185">Reference proteome</keyword>
<organism evidence="1 2">
    <name type="scientific">Dentiscutata erythropus</name>
    <dbReference type="NCBI Taxonomy" id="1348616"/>
    <lineage>
        <taxon>Eukaryota</taxon>
        <taxon>Fungi</taxon>
        <taxon>Fungi incertae sedis</taxon>
        <taxon>Mucoromycota</taxon>
        <taxon>Glomeromycotina</taxon>
        <taxon>Glomeromycetes</taxon>
        <taxon>Diversisporales</taxon>
        <taxon>Gigasporaceae</taxon>
        <taxon>Dentiscutata</taxon>
    </lineage>
</organism>
<reference evidence="1" key="1">
    <citation type="submission" date="2021-06" db="EMBL/GenBank/DDBJ databases">
        <authorList>
            <person name="Kallberg Y."/>
            <person name="Tangrot J."/>
            <person name="Rosling A."/>
        </authorList>
    </citation>
    <scope>NUCLEOTIDE SEQUENCE</scope>
    <source>
        <strain evidence="1">MA453B</strain>
    </source>
</reference>
<dbReference type="EMBL" id="CAJVPY010010198">
    <property type="protein sequence ID" value="CAG8716542.1"/>
    <property type="molecule type" value="Genomic_DNA"/>
</dbReference>
<accession>A0A9N9I206</accession>
<sequence>MVQINSQVECAPITTTGGCKPCSCSGTGTTGTTVKRHKLHCDYVCPMCPEGIA</sequence>
<dbReference type="AlphaFoldDB" id="A0A9N9I206"/>
<protein>
    <submittedName>
        <fullName evidence="1">497_t:CDS:1</fullName>
    </submittedName>
</protein>
<dbReference type="Proteomes" id="UP000789405">
    <property type="component" value="Unassembled WGS sequence"/>
</dbReference>
<evidence type="ECO:0000313" key="1">
    <source>
        <dbReference type="EMBL" id="CAG8716542.1"/>
    </source>
</evidence>